<name>A0A2I2G7N3_9EURO</name>
<evidence type="ECO:0000256" key="6">
    <source>
        <dbReference type="ARBA" id="ARBA00023163"/>
    </source>
</evidence>
<gene>
    <name evidence="10" type="ORF">P170DRAFT_475222</name>
</gene>
<feature type="domain" description="Zn(2)-C6 fungal-type" evidence="9">
    <location>
        <begin position="18"/>
        <end position="48"/>
    </location>
</feature>
<evidence type="ECO:0000256" key="2">
    <source>
        <dbReference type="ARBA" id="ARBA00022723"/>
    </source>
</evidence>
<keyword evidence="5" id="KW-0238">DNA-binding</keyword>
<dbReference type="RefSeq" id="XP_024704194.1">
    <property type="nucleotide sequence ID" value="XM_024853235.1"/>
</dbReference>
<dbReference type="CDD" id="cd14723">
    <property type="entry name" value="ZIP_Ppr1"/>
    <property type="match status" value="1"/>
</dbReference>
<dbReference type="GO" id="GO:0005634">
    <property type="term" value="C:nucleus"/>
    <property type="evidence" value="ECO:0007669"/>
    <property type="project" value="UniProtKB-SubCell"/>
</dbReference>
<accession>A0A2I2G7N3</accession>
<keyword evidence="4" id="KW-0805">Transcription regulation</keyword>
<dbReference type="InterPro" id="IPR001138">
    <property type="entry name" value="Zn2Cys6_DnaBD"/>
</dbReference>
<keyword evidence="7" id="KW-0539">Nucleus</keyword>
<evidence type="ECO:0000256" key="3">
    <source>
        <dbReference type="ARBA" id="ARBA00022833"/>
    </source>
</evidence>
<organism evidence="10 11">
    <name type="scientific">Aspergillus steynii IBT 23096</name>
    <dbReference type="NCBI Taxonomy" id="1392250"/>
    <lineage>
        <taxon>Eukaryota</taxon>
        <taxon>Fungi</taxon>
        <taxon>Dikarya</taxon>
        <taxon>Ascomycota</taxon>
        <taxon>Pezizomycotina</taxon>
        <taxon>Eurotiomycetes</taxon>
        <taxon>Eurotiomycetidae</taxon>
        <taxon>Eurotiales</taxon>
        <taxon>Aspergillaceae</taxon>
        <taxon>Aspergillus</taxon>
        <taxon>Aspergillus subgen. Circumdati</taxon>
    </lineage>
</organism>
<comment type="subcellular location">
    <subcellularLocation>
        <location evidence="1">Nucleus</location>
    </subcellularLocation>
</comment>
<dbReference type="GO" id="GO:0000981">
    <property type="term" value="F:DNA-binding transcription factor activity, RNA polymerase II-specific"/>
    <property type="evidence" value="ECO:0007669"/>
    <property type="project" value="InterPro"/>
</dbReference>
<dbReference type="PROSITE" id="PS00463">
    <property type="entry name" value="ZN2_CY6_FUNGAL_1"/>
    <property type="match status" value="1"/>
</dbReference>
<keyword evidence="11" id="KW-1185">Reference proteome</keyword>
<evidence type="ECO:0000256" key="5">
    <source>
        <dbReference type="ARBA" id="ARBA00023125"/>
    </source>
</evidence>
<protein>
    <recommendedName>
        <fullName evidence="9">Zn(2)-C6 fungal-type domain-containing protein</fullName>
    </recommendedName>
</protein>
<evidence type="ECO:0000256" key="8">
    <source>
        <dbReference type="SAM" id="MobiDB-lite"/>
    </source>
</evidence>
<sequence length="696" mass="78616">MSETASKKGRGRKYTSKACDECRRRRAKCDGQTPSCSRCLTRNISCHYSVQNNRQPAPKSYVLLLRNRIEALEHILRSHGIDVEASLSELMDHHDFLPPNDFNASAETSFTHDSLSSDLNDLCGAFNGALTFDEALNFDDDGEMRYFGPASGRLPFQSSRDIDPKTNNEFPIEPEEGHSLSDSRGQLNEVYQTISEDESTSDELQSHLIELYFTWEHPWHQMVNEKLFRESLLRNGRWTSPLLVNCILAVGSRFSDRVEVRSVPDDPNSAGQLFLERAEVLLPFELKWPNITTLQSLAILGMAYYAMGQDAAGWLYQGMAFRLVLDMGLNVDSSALASKVSIPAEEAELRRQIYWTLYCHDKLAASYTGRVCTLLEPQGAVNLPSPTGQSDSRVVSLQLALIGLCRILERILLSLWAPKPLLRGPRRSAFFDKCVVKLRSWYYDLPSELKTSTSNILPQVYTLHMVYYTVFLLLSKPFLTQSEAVKRSSATHDDQETAKKAKILCDESARKMCMVAQKYRQAFGSFRLSPITATHCTLSATLVSLENYSSERKDIKTEQNSLAHQYEIEACLQTLKELSTPWLPAKCIHLNLGKLYQKACKKHDDNPITPGIDTPDRSSPQVVMPPNTLDDTETVPPPLPMPTSFDMDWDIFTEPHVLEDQTVMPHDLHSIDIDEVFARDLGLSFSAHLPSDYNVR</sequence>
<dbReference type="GO" id="GO:0006351">
    <property type="term" value="P:DNA-templated transcription"/>
    <property type="evidence" value="ECO:0007669"/>
    <property type="project" value="InterPro"/>
</dbReference>
<dbReference type="AlphaFoldDB" id="A0A2I2G7N3"/>
<dbReference type="PANTHER" id="PTHR31313:SF83">
    <property type="entry name" value="ZN(II)2CYS6 TRANSCRIPTION FACTOR (EUROFUNG)"/>
    <property type="match status" value="1"/>
</dbReference>
<keyword evidence="6" id="KW-0804">Transcription</keyword>
<dbReference type="InterPro" id="IPR051615">
    <property type="entry name" value="Transcr_Regulatory_Elem"/>
</dbReference>
<dbReference type="SMART" id="SM00066">
    <property type="entry name" value="GAL4"/>
    <property type="match status" value="1"/>
</dbReference>
<dbReference type="STRING" id="1392250.A0A2I2G7N3"/>
<dbReference type="PANTHER" id="PTHR31313">
    <property type="entry name" value="TY1 ENHANCER ACTIVATOR"/>
    <property type="match status" value="1"/>
</dbReference>
<dbReference type="OrthoDB" id="2154091at2759"/>
<reference evidence="10 11" key="1">
    <citation type="submission" date="2016-12" db="EMBL/GenBank/DDBJ databases">
        <title>The genomes of Aspergillus section Nigri reveals drivers in fungal speciation.</title>
        <authorList>
            <consortium name="DOE Joint Genome Institute"/>
            <person name="Vesth T.C."/>
            <person name="Nybo J."/>
            <person name="Theobald S."/>
            <person name="Brandl J."/>
            <person name="Frisvad J.C."/>
            <person name="Nielsen K.F."/>
            <person name="Lyhne E.K."/>
            <person name="Kogle M.E."/>
            <person name="Kuo A."/>
            <person name="Riley R."/>
            <person name="Clum A."/>
            <person name="Nolan M."/>
            <person name="Lipzen A."/>
            <person name="Salamov A."/>
            <person name="Henrissat B."/>
            <person name="Wiebenga A."/>
            <person name="De Vries R.P."/>
            <person name="Grigoriev I.V."/>
            <person name="Mortensen U.H."/>
            <person name="Andersen M.R."/>
            <person name="Baker S.E."/>
        </authorList>
    </citation>
    <scope>NUCLEOTIDE SEQUENCE [LARGE SCALE GENOMIC DNA]</scope>
    <source>
        <strain evidence="10 11">IBT 23096</strain>
    </source>
</reference>
<dbReference type="Gene3D" id="4.10.240.10">
    <property type="entry name" value="Zn(2)-C6 fungal-type DNA-binding domain"/>
    <property type="match status" value="1"/>
</dbReference>
<comment type="caution">
    <text evidence="10">The sequence shown here is derived from an EMBL/GenBank/DDBJ whole genome shotgun (WGS) entry which is preliminary data.</text>
</comment>
<evidence type="ECO:0000256" key="4">
    <source>
        <dbReference type="ARBA" id="ARBA00023015"/>
    </source>
</evidence>
<dbReference type="SUPFAM" id="SSF57701">
    <property type="entry name" value="Zn2/Cys6 DNA-binding domain"/>
    <property type="match status" value="1"/>
</dbReference>
<feature type="region of interest" description="Disordered" evidence="8">
    <location>
        <begin position="157"/>
        <end position="183"/>
    </location>
</feature>
<evidence type="ECO:0000259" key="9">
    <source>
        <dbReference type="PROSITE" id="PS50048"/>
    </source>
</evidence>
<dbReference type="VEuPathDB" id="FungiDB:P170DRAFT_475222"/>
<dbReference type="Proteomes" id="UP000234275">
    <property type="component" value="Unassembled WGS sequence"/>
</dbReference>
<dbReference type="Pfam" id="PF00172">
    <property type="entry name" value="Zn_clus"/>
    <property type="match status" value="1"/>
</dbReference>
<dbReference type="InterPro" id="IPR007219">
    <property type="entry name" value="XnlR_reg_dom"/>
</dbReference>
<dbReference type="GO" id="GO:0003677">
    <property type="term" value="F:DNA binding"/>
    <property type="evidence" value="ECO:0007669"/>
    <property type="project" value="UniProtKB-KW"/>
</dbReference>
<keyword evidence="2" id="KW-0479">Metal-binding</keyword>
<dbReference type="SMART" id="SM00906">
    <property type="entry name" value="Fungal_trans"/>
    <property type="match status" value="1"/>
</dbReference>
<dbReference type="Pfam" id="PF04082">
    <property type="entry name" value="Fungal_trans"/>
    <property type="match status" value="1"/>
</dbReference>
<evidence type="ECO:0000313" key="10">
    <source>
        <dbReference type="EMBL" id="PLB48892.1"/>
    </source>
</evidence>
<evidence type="ECO:0000256" key="7">
    <source>
        <dbReference type="ARBA" id="ARBA00023242"/>
    </source>
</evidence>
<dbReference type="CDD" id="cd00067">
    <property type="entry name" value="GAL4"/>
    <property type="match status" value="1"/>
</dbReference>
<dbReference type="GO" id="GO:0009893">
    <property type="term" value="P:positive regulation of metabolic process"/>
    <property type="evidence" value="ECO:0007669"/>
    <property type="project" value="UniProtKB-ARBA"/>
</dbReference>
<evidence type="ECO:0000313" key="11">
    <source>
        <dbReference type="Proteomes" id="UP000234275"/>
    </source>
</evidence>
<dbReference type="GO" id="GO:0008270">
    <property type="term" value="F:zinc ion binding"/>
    <property type="evidence" value="ECO:0007669"/>
    <property type="project" value="InterPro"/>
</dbReference>
<feature type="region of interest" description="Disordered" evidence="8">
    <location>
        <begin position="606"/>
        <end position="635"/>
    </location>
</feature>
<dbReference type="EMBL" id="MSFO01000004">
    <property type="protein sequence ID" value="PLB48892.1"/>
    <property type="molecule type" value="Genomic_DNA"/>
</dbReference>
<dbReference type="PROSITE" id="PS50048">
    <property type="entry name" value="ZN2_CY6_FUNGAL_2"/>
    <property type="match status" value="1"/>
</dbReference>
<dbReference type="InterPro" id="IPR036864">
    <property type="entry name" value="Zn2-C6_fun-type_DNA-bd_sf"/>
</dbReference>
<dbReference type="CDD" id="cd12148">
    <property type="entry name" value="fungal_TF_MHR"/>
    <property type="match status" value="1"/>
</dbReference>
<keyword evidence="3" id="KW-0862">Zinc</keyword>
<evidence type="ECO:0000256" key="1">
    <source>
        <dbReference type="ARBA" id="ARBA00004123"/>
    </source>
</evidence>
<proteinExistence type="predicted"/>
<dbReference type="GeneID" id="36560933"/>